<protein>
    <submittedName>
        <fullName evidence="1">7308_t:CDS:1</fullName>
    </submittedName>
</protein>
<comment type="caution">
    <text evidence="1">The sequence shown here is derived from an EMBL/GenBank/DDBJ whole genome shotgun (WGS) entry which is preliminary data.</text>
</comment>
<accession>A0ACA9RDX8</accession>
<evidence type="ECO:0000313" key="2">
    <source>
        <dbReference type="Proteomes" id="UP000789366"/>
    </source>
</evidence>
<name>A0ACA9RDX8_9GLOM</name>
<feature type="non-terminal residue" evidence="1">
    <location>
        <position position="1"/>
    </location>
</feature>
<reference evidence="1" key="1">
    <citation type="submission" date="2021-06" db="EMBL/GenBank/DDBJ databases">
        <authorList>
            <person name="Kallberg Y."/>
            <person name="Tangrot J."/>
            <person name="Rosling A."/>
        </authorList>
    </citation>
    <scope>NUCLEOTIDE SEQUENCE</scope>
    <source>
        <strain evidence="1">28 12/20/2015</strain>
    </source>
</reference>
<evidence type="ECO:0000313" key="1">
    <source>
        <dbReference type="EMBL" id="CAG8789008.1"/>
    </source>
</evidence>
<proteinExistence type="predicted"/>
<sequence length="62" mass="7153">MSFVERIEYSMNGAGKLEIRQIVNSGYKKIVKMMFDCLEVISKDEESPADDREQLNAHIMTL</sequence>
<feature type="non-terminal residue" evidence="1">
    <location>
        <position position="62"/>
    </location>
</feature>
<dbReference type="EMBL" id="CAJVPW010067239">
    <property type="protein sequence ID" value="CAG8789008.1"/>
    <property type="molecule type" value="Genomic_DNA"/>
</dbReference>
<organism evidence="1 2">
    <name type="scientific">Cetraspora pellucida</name>
    <dbReference type="NCBI Taxonomy" id="1433469"/>
    <lineage>
        <taxon>Eukaryota</taxon>
        <taxon>Fungi</taxon>
        <taxon>Fungi incertae sedis</taxon>
        <taxon>Mucoromycota</taxon>
        <taxon>Glomeromycotina</taxon>
        <taxon>Glomeromycetes</taxon>
        <taxon>Diversisporales</taxon>
        <taxon>Gigasporaceae</taxon>
        <taxon>Cetraspora</taxon>
    </lineage>
</organism>
<keyword evidence="2" id="KW-1185">Reference proteome</keyword>
<gene>
    <name evidence="1" type="ORF">SPELUC_LOCUS17058</name>
</gene>
<dbReference type="Proteomes" id="UP000789366">
    <property type="component" value="Unassembled WGS sequence"/>
</dbReference>